<evidence type="ECO:0000256" key="3">
    <source>
        <dbReference type="ARBA" id="ARBA00022801"/>
    </source>
</evidence>
<dbReference type="Gene3D" id="3.30.420.10">
    <property type="entry name" value="Ribonuclease H-like superfamily/Ribonuclease H"/>
    <property type="match status" value="1"/>
</dbReference>
<proteinExistence type="inferred from homology"/>
<evidence type="ECO:0000313" key="8">
    <source>
        <dbReference type="Proteomes" id="UP001430953"/>
    </source>
</evidence>
<dbReference type="PANTHER" id="PTHR11046">
    <property type="entry name" value="OLIGORIBONUCLEASE, MITOCHONDRIAL"/>
    <property type="match status" value="1"/>
</dbReference>
<keyword evidence="4" id="KW-0269">Exonuclease</keyword>
<dbReference type="SUPFAM" id="SSF53098">
    <property type="entry name" value="Ribonuclease H-like"/>
    <property type="match status" value="1"/>
</dbReference>
<organism evidence="7 8">
    <name type="scientific">Cardiocondyla obscurior</name>
    <dbReference type="NCBI Taxonomy" id="286306"/>
    <lineage>
        <taxon>Eukaryota</taxon>
        <taxon>Metazoa</taxon>
        <taxon>Ecdysozoa</taxon>
        <taxon>Arthropoda</taxon>
        <taxon>Hexapoda</taxon>
        <taxon>Insecta</taxon>
        <taxon>Pterygota</taxon>
        <taxon>Neoptera</taxon>
        <taxon>Endopterygota</taxon>
        <taxon>Hymenoptera</taxon>
        <taxon>Apocrita</taxon>
        <taxon>Aculeata</taxon>
        <taxon>Formicoidea</taxon>
        <taxon>Formicidae</taxon>
        <taxon>Myrmicinae</taxon>
        <taxon>Cardiocondyla</taxon>
    </lineage>
</organism>
<evidence type="ECO:0000259" key="6">
    <source>
        <dbReference type="SMART" id="SM00479"/>
    </source>
</evidence>
<dbReference type="AlphaFoldDB" id="A0AAW2EF64"/>
<dbReference type="InterPro" id="IPR022894">
    <property type="entry name" value="Oligoribonuclease"/>
</dbReference>
<dbReference type="Pfam" id="PF00929">
    <property type="entry name" value="RNase_T"/>
    <property type="match status" value="1"/>
</dbReference>
<dbReference type="InterPro" id="IPR036397">
    <property type="entry name" value="RNaseH_sf"/>
</dbReference>
<evidence type="ECO:0000256" key="2">
    <source>
        <dbReference type="ARBA" id="ARBA00022722"/>
    </source>
</evidence>
<dbReference type="PANTHER" id="PTHR11046:SF0">
    <property type="entry name" value="OLIGORIBONUCLEASE, MITOCHONDRIAL"/>
    <property type="match status" value="1"/>
</dbReference>
<dbReference type="GO" id="GO:0000175">
    <property type="term" value="F:3'-5'-RNA exonuclease activity"/>
    <property type="evidence" value="ECO:0007669"/>
    <property type="project" value="InterPro"/>
</dbReference>
<dbReference type="NCBIfam" id="NF003765">
    <property type="entry name" value="PRK05359.1"/>
    <property type="match status" value="1"/>
</dbReference>
<keyword evidence="3" id="KW-0378">Hydrolase</keyword>
<accession>A0AAW2EF64</accession>
<name>A0AAW2EF64_9HYME</name>
<keyword evidence="2" id="KW-0540">Nuclease</keyword>
<protein>
    <recommendedName>
        <fullName evidence="5">Probable oligoribonuclease</fullName>
    </recommendedName>
</protein>
<evidence type="ECO:0000256" key="1">
    <source>
        <dbReference type="ARBA" id="ARBA00009921"/>
    </source>
</evidence>
<comment type="caution">
    <text evidence="7">The sequence shown here is derived from an EMBL/GenBank/DDBJ whole genome shotgun (WGS) entry which is preliminary data.</text>
</comment>
<dbReference type="InterPro" id="IPR012337">
    <property type="entry name" value="RNaseH-like_sf"/>
</dbReference>
<comment type="similarity">
    <text evidence="1">Belongs to the oligoribonuclease family.</text>
</comment>
<dbReference type="EMBL" id="JADYXP020000026">
    <property type="protein sequence ID" value="KAL0100432.1"/>
    <property type="molecule type" value="Genomic_DNA"/>
</dbReference>
<dbReference type="CDD" id="cd06135">
    <property type="entry name" value="Orn"/>
    <property type="match status" value="1"/>
</dbReference>
<keyword evidence="8" id="KW-1185">Reference proteome</keyword>
<evidence type="ECO:0000256" key="5">
    <source>
        <dbReference type="ARBA" id="ARBA00072681"/>
    </source>
</evidence>
<dbReference type="InterPro" id="IPR013520">
    <property type="entry name" value="Ribonucl_H"/>
</dbReference>
<dbReference type="SMART" id="SM00479">
    <property type="entry name" value="EXOIII"/>
    <property type="match status" value="1"/>
</dbReference>
<feature type="domain" description="Exonuclease" evidence="6">
    <location>
        <begin position="48"/>
        <end position="222"/>
    </location>
</feature>
<dbReference type="GO" id="GO:0005739">
    <property type="term" value="C:mitochondrion"/>
    <property type="evidence" value="ECO:0007669"/>
    <property type="project" value="TreeGrafter"/>
</dbReference>
<dbReference type="Proteomes" id="UP001430953">
    <property type="component" value="Unassembled WGS sequence"/>
</dbReference>
<sequence>MIITRATGLFSRHLYHGARRCLNNDHTVSSSLLRSSPEVRDENKNEKHIVWLDMEMTGLHVETCHILELACFVTDEQLEIASDHLDIVIHQSNEVLENMSDWCKLQHKKTGLINECQQSKITLEEAQQRTLRFLENHVPNGTCPLAGNSVYMDRIFLKKYMPLVDNYLHYRIIDISTIKDLARRWQPNIIKAAPKKQHYHRAGHDILDSLNELRYYRKHFFVS</sequence>
<gene>
    <name evidence="7" type="ORF">PUN28_019640</name>
</gene>
<dbReference type="FunFam" id="3.30.420.10:FF:000003">
    <property type="entry name" value="Oligoribonuclease"/>
    <property type="match status" value="1"/>
</dbReference>
<evidence type="ECO:0000313" key="7">
    <source>
        <dbReference type="EMBL" id="KAL0100432.1"/>
    </source>
</evidence>
<dbReference type="GO" id="GO:0003676">
    <property type="term" value="F:nucleic acid binding"/>
    <property type="evidence" value="ECO:0007669"/>
    <property type="project" value="InterPro"/>
</dbReference>
<reference evidence="7 8" key="1">
    <citation type="submission" date="2023-03" db="EMBL/GenBank/DDBJ databases">
        <title>High recombination rates correlate with genetic variation in Cardiocondyla obscurior ants.</title>
        <authorList>
            <person name="Errbii M."/>
        </authorList>
    </citation>
    <scope>NUCLEOTIDE SEQUENCE [LARGE SCALE GENOMIC DNA]</scope>
    <source>
        <strain evidence="7">Alpha-2009</strain>
        <tissue evidence="7">Whole body</tissue>
    </source>
</reference>
<evidence type="ECO:0000256" key="4">
    <source>
        <dbReference type="ARBA" id="ARBA00022839"/>
    </source>
</evidence>